<accession>A0AA40ICR2</accession>
<dbReference type="AlphaFoldDB" id="A0AA40ICR2"/>
<comment type="caution">
    <text evidence="1">The sequence shown here is derived from an EMBL/GenBank/DDBJ whole genome shotgun (WGS) entry which is preliminary data.</text>
</comment>
<sequence length="61" mass="7011">MVISSIIEKKIHQPKVLGPFLVNKHKSKHFSFFGLNNQSNLTDMQCQTTFYTAFGHLLMVD</sequence>
<organism evidence="1 2">
    <name type="scientific">Cnephaeus nilssonii</name>
    <name type="common">Northern bat</name>
    <name type="synonym">Eptesicus nilssonii</name>
    <dbReference type="NCBI Taxonomy" id="3371016"/>
    <lineage>
        <taxon>Eukaryota</taxon>
        <taxon>Metazoa</taxon>
        <taxon>Chordata</taxon>
        <taxon>Craniata</taxon>
        <taxon>Vertebrata</taxon>
        <taxon>Euteleostomi</taxon>
        <taxon>Mammalia</taxon>
        <taxon>Eutheria</taxon>
        <taxon>Laurasiatheria</taxon>
        <taxon>Chiroptera</taxon>
        <taxon>Yangochiroptera</taxon>
        <taxon>Vespertilionidae</taxon>
        <taxon>Cnephaeus</taxon>
    </lineage>
</organism>
<dbReference type="Proteomes" id="UP001177744">
    <property type="component" value="Unassembled WGS sequence"/>
</dbReference>
<evidence type="ECO:0000313" key="2">
    <source>
        <dbReference type="Proteomes" id="UP001177744"/>
    </source>
</evidence>
<evidence type="ECO:0000313" key="1">
    <source>
        <dbReference type="EMBL" id="KAK1346976.1"/>
    </source>
</evidence>
<protein>
    <submittedName>
        <fullName evidence="1">Uncharacterized protein</fullName>
    </submittedName>
</protein>
<name>A0AA40ICR2_CNENI</name>
<dbReference type="EMBL" id="JAULJE010000001">
    <property type="protein sequence ID" value="KAK1346976.1"/>
    <property type="molecule type" value="Genomic_DNA"/>
</dbReference>
<gene>
    <name evidence="1" type="ORF">QTO34_000836</name>
</gene>
<proteinExistence type="predicted"/>
<reference evidence="1" key="1">
    <citation type="submission" date="2023-06" db="EMBL/GenBank/DDBJ databases">
        <title>Reference genome for the Northern bat (Eptesicus nilssonii), a most northern bat species.</title>
        <authorList>
            <person name="Laine V.N."/>
            <person name="Pulliainen A.T."/>
            <person name="Lilley T.M."/>
        </authorList>
    </citation>
    <scope>NUCLEOTIDE SEQUENCE</scope>
    <source>
        <strain evidence="1">BLF_Eptnil</strain>
        <tissue evidence="1">Kidney</tissue>
    </source>
</reference>
<keyword evidence="2" id="KW-1185">Reference proteome</keyword>